<dbReference type="InterPro" id="IPR000871">
    <property type="entry name" value="Beta-lactam_class-A"/>
</dbReference>
<dbReference type="GO" id="GO:0046677">
    <property type="term" value="P:response to antibiotic"/>
    <property type="evidence" value="ECO:0007669"/>
    <property type="project" value="InterPro"/>
</dbReference>
<accession>A0AAJ5EDP3</accession>
<gene>
    <name evidence="5" type="ORF">E4031_06645</name>
    <name evidence="4" type="ORF">E4Z98_05130</name>
</gene>
<dbReference type="Gene3D" id="3.40.710.10">
    <property type="entry name" value="DD-peptidase/beta-lactamase superfamily"/>
    <property type="match status" value="1"/>
</dbReference>
<dbReference type="Proteomes" id="UP000297725">
    <property type="component" value="Unassembled WGS sequence"/>
</dbReference>
<dbReference type="AlphaFoldDB" id="A0AAJ5EDP3"/>
<feature type="region of interest" description="Disordered" evidence="1">
    <location>
        <begin position="96"/>
        <end position="120"/>
    </location>
</feature>
<dbReference type="GO" id="GO:0030655">
    <property type="term" value="P:beta-lactam antibiotic catabolic process"/>
    <property type="evidence" value="ECO:0007669"/>
    <property type="project" value="InterPro"/>
</dbReference>
<dbReference type="PANTHER" id="PTHR35333">
    <property type="entry name" value="BETA-LACTAMASE"/>
    <property type="match status" value="1"/>
</dbReference>
<evidence type="ECO:0000313" key="4">
    <source>
        <dbReference type="EMBL" id="QCA28727.1"/>
    </source>
</evidence>
<dbReference type="InterPro" id="IPR012338">
    <property type="entry name" value="Beta-lactam/transpept-like"/>
</dbReference>
<evidence type="ECO:0000259" key="3">
    <source>
        <dbReference type="Pfam" id="PF13354"/>
    </source>
</evidence>
<feature type="transmembrane region" description="Helical" evidence="2">
    <location>
        <begin position="6"/>
        <end position="36"/>
    </location>
</feature>
<evidence type="ECO:0000256" key="1">
    <source>
        <dbReference type="SAM" id="MobiDB-lite"/>
    </source>
</evidence>
<dbReference type="Proteomes" id="UP000296883">
    <property type="component" value="Chromosome"/>
</dbReference>
<organism evidence="5 7">
    <name type="scientific">Vagococcus xieshaowenii</name>
    <dbReference type="NCBI Taxonomy" id="2562451"/>
    <lineage>
        <taxon>Bacteria</taxon>
        <taxon>Bacillati</taxon>
        <taxon>Bacillota</taxon>
        <taxon>Bacilli</taxon>
        <taxon>Lactobacillales</taxon>
        <taxon>Enterococcaceae</taxon>
        <taxon>Vagococcus</taxon>
    </lineage>
</organism>
<evidence type="ECO:0000313" key="7">
    <source>
        <dbReference type="Proteomes" id="UP000297725"/>
    </source>
</evidence>
<evidence type="ECO:0000313" key="6">
    <source>
        <dbReference type="Proteomes" id="UP000296883"/>
    </source>
</evidence>
<feature type="domain" description="Beta-lactamase class A catalytic" evidence="3">
    <location>
        <begin position="198"/>
        <end position="330"/>
    </location>
</feature>
<dbReference type="EMBL" id="CP038865">
    <property type="protein sequence ID" value="QCA28727.1"/>
    <property type="molecule type" value="Genomic_DNA"/>
</dbReference>
<keyword evidence="2" id="KW-0812">Transmembrane</keyword>
<sequence>MNKTKYMMLFLGIVVGMVAFLRYWWLFIAICLFFMSYLYKEKNLKRLNNHQKRRAQIFLWTGTIVAVILLGELGVHATERLDAKVSDYMTAYKNKDKPDPKVLAQQKKEKERQDKEQKQKDLSNQLINLWKEYAKDKSPVIDIAVYDMQSNQEFQYTNQHEQPLIPTASVIKVSVLTALLHKHQEEQTELSELEIKSAENMIKSSDNNATTYLIDNYLDKATSIQALFDTLEMNDSTYNYHWGQTTTTAKDQIKLLKNVFMPSDYLIDSEREYIQKLMSEVDIDQAWGVGAGSSHVALKNGWLTDTNDCVINSIGQVMNGDKKYLIAVFTNHDQTMAEGKQIIEQLTKITSDILFQQ</sequence>
<keyword evidence="6" id="KW-1185">Reference proteome</keyword>
<proteinExistence type="predicted"/>
<evidence type="ECO:0000256" key="2">
    <source>
        <dbReference type="SAM" id="Phobius"/>
    </source>
</evidence>
<dbReference type="RefSeq" id="WP_135254668.1">
    <property type="nucleotide sequence ID" value="NZ_CP038865.1"/>
</dbReference>
<dbReference type="EMBL" id="SRHU01000024">
    <property type="protein sequence ID" value="TFZ40465.1"/>
    <property type="molecule type" value="Genomic_DNA"/>
</dbReference>
<reference evidence="5 7" key="1">
    <citation type="submission" date="2019-03" db="EMBL/GenBank/DDBJ databases">
        <title>Vagococcus sp. was isolated fron gut of Carduelis flavirostris.</title>
        <authorList>
            <person name="Ge Y."/>
        </authorList>
    </citation>
    <scope>NUCLEOTIDE SEQUENCE [LARGE SCALE GENOMIC DNA]</scope>
    <source>
        <strain evidence="5 7">CF-210</strain>
    </source>
</reference>
<evidence type="ECO:0000313" key="5">
    <source>
        <dbReference type="EMBL" id="TFZ40465.1"/>
    </source>
</evidence>
<dbReference type="GO" id="GO:0008800">
    <property type="term" value="F:beta-lactamase activity"/>
    <property type="evidence" value="ECO:0007669"/>
    <property type="project" value="InterPro"/>
</dbReference>
<dbReference type="SUPFAM" id="SSF56601">
    <property type="entry name" value="beta-lactamase/transpeptidase-like"/>
    <property type="match status" value="1"/>
</dbReference>
<dbReference type="InterPro" id="IPR045155">
    <property type="entry name" value="Beta-lactam_cat"/>
</dbReference>
<keyword evidence="2" id="KW-0472">Membrane</keyword>
<name>A0AAJ5EDP3_9ENTE</name>
<reference evidence="4 6" key="2">
    <citation type="journal article" date="2020" name="Int. J. Syst. Evol. Microbiol.">
        <title>Vagococcus xieshaowenii sp. nov., isolated from snow finch (Montifringilla taczanowskii) cloacal content.</title>
        <authorList>
            <person name="Ge Y."/>
            <person name="Yang J."/>
            <person name="Lai X.H."/>
            <person name="Zhang G."/>
            <person name="Jin D."/>
            <person name="Lu S."/>
            <person name="Wang B."/>
            <person name="Huang Y."/>
            <person name="Huang Y."/>
            <person name="Ren Z."/>
            <person name="Zhang X."/>
            <person name="Xu J."/>
        </authorList>
    </citation>
    <scope>NUCLEOTIDE SEQUENCE [LARGE SCALE GENOMIC DNA]</scope>
    <source>
        <strain evidence="4">Personal::cf-49</strain>
        <strain evidence="6">personal::cf-49</strain>
    </source>
</reference>
<feature type="transmembrane region" description="Helical" evidence="2">
    <location>
        <begin position="57"/>
        <end position="77"/>
    </location>
</feature>
<dbReference type="PANTHER" id="PTHR35333:SF3">
    <property type="entry name" value="BETA-LACTAMASE-TYPE TRANSPEPTIDASE FOLD CONTAINING PROTEIN"/>
    <property type="match status" value="1"/>
</dbReference>
<keyword evidence="2" id="KW-1133">Transmembrane helix</keyword>
<protein>
    <recommendedName>
        <fullName evidence="3">Beta-lactamase class A catalytic domain-containing protein</fullName>
    </recommendedName>
</protein>
<dbReference type="Pfam" id="PF13354">
    <property type="entry name" value="Beta-lactamase2"/>
    <property type="match status" value="1"/>
</dbReference>